<evidence type="ECO:0000259" key="1">
    <source>
        <dbReference type="PROSITE" id="PS51644"/>
    </source>
</evidence>
<sequence length="279" mass="30056">MNPDTFTGPRRHIALLIDADNVACDRLRGIVAALAEHGTADIRRAYGDWSSELLKPWKTTLHALAIRPIQQFCYTSGKNATDIALVIDAMELLHTQRPDAFCIVSSDADFTPLVMHPRERGCDVYGYGERKAPQPFADACTSFTYFDQLGDRAAGMPLQDNVAEANALPAAKAPTKIDGSAPAPAPLSATEKALRQNTKLVHGLRSAVEASMKDDGWAMIGAAGNAAIRQSSIDPRAHGAKNFPALFKAVGLFDISRSDAGQTYVADKRNKRRAARPAG</sequence>
<dbReference type="PROSITE" id="PS51644">
    <property type="entry name" value="HTH_OST"/>
    <property type="match status" value="1"/>
</dbReference>
<dbReference type="Pfam" id="PF01936">
    <property type="entry name" value="NYN"/>
    <property type="match status" value="1"/>
</dbReference>
<name>A0ABU9XRM1_9SPHN</name>
<dbReference type="InterPro" id="IPR041966">
    <property type="entry name" value="LOTUS-like"/>
</dbReference>
<evidence type="ECO:0000313" key="3">
    <source>
        <dbReference type="Proteomes" id="UP001404104"/>
    </source>
</evidence>
<evidence type="ECO:0000313" key="2">
    <source>
        <dbReference type="EMBL" id="MEN2786474.1"/>
    </source>
</evidence>
<dbReference type="PANTHER" id="PTHR35811:SF1">
    <property type="entry name" value="HTH OST-TYPE DOMAIN-CONTAINING PROTEIN"/>
    <property type="match status" value="1"/>
</dbReference>
<dbReference type="RefSeq" id="WP_345864259.1">
    <property type="nucleotide sequence ID" value="NZ_JBDIMF010000002.1"/>
</dbReference>
<accession>A0ABU9XRM1</accession>
<dbReference type="Proteomes" id="UP001404104">
    <property type="component" value="Unassembled WGS sequence"/>
</dbReference>
<gene>
    <name evidence="2" type="ORF">ABC969_08590</name>
</gene>
<feature type="domain" description="HTH OST-type" evidence="1">
    <location>
        <begin position="196"/>
        <end position="269"/>
    </location>
</feature>
<keyword evidence="3" id="KW-1185">Reference proteome</keyword>
<organism evidence="2 3">
    <name type="scientific">Sphingomonas qilianensis</name>
    <dbReference type="NCBI Taxonomy" id="1736690"/>
    <lineage>
        <taxon>Bacteria</taxon>
        <taxon>Pseudomonadati</taxon>
        <taxon>Pseudomonadota</taxon>
        <taxon>Alphaproteobacteria</taxon>
        <taxon>Sphingomonadales</taxon>
        <taxon>Sphingomonadaceae</taxon>
        <taxon>Sphingomonas</taxon>
    </lineage>
</organism>
<dbReference type="Gene3D" id="3.40.50.1010">
    <property type="entry name" value="5'-nuclease"/>
    <property type="match status" value="1"/>
</dbReference>
<dbReference type="Gene3D" id="3.30.420.610">
    <property type="entry name" value="LOTUS domain-like"/>
    <property type="match status" value="1"/>
</dbReference>
<proteinExistence type="predicted"/>
<comment type="caution">
    <text evidence="2">The sequence shown here is derived from an EMBL/GenBank/DDBJ whole genome shotgun (WGS) entry which is preliminary data.</text>
</comment>
<protein>
    <submittedName>
        <fullName evidence="2">NYN domain-containing protein</fullName>
    </submittedName>
</protein>
<reference evidence="2 3" key="1">
    <citation type="submission" date="2024-05" db="EMBL/GenBank/DDBJ databases">
        <authorList>
            <person name="Liu Q."/>
            <person name="Xin Y.-H."/>
        </authorList>
    </citation>
    <scope>NUCLEOTIDE SEQUENCE [LARGE SCALE GENOMIC DNA]</scope>
    <source>
        <strain evidence="2 3">CGMCC 1.15349</strain>
    </source>
</reference>
<dbReference type="PANTHER" id="PTHR35811">
    <property type="entry name" value="SLR1870 PROTEIN"/>
    <property type="match status" value="1"/>
</dbReference>
<dbReference type="EMBL" id="JBDIMF010000002">
    <property type="protein sequence ID" value="MEN2786474.1"/>
    <property type="molecule type" value="Genomic_DNA"/>
</dbReference>
<dbReference type="CDD" id="cd11297">
    <property type="entry name" value="PIN_LabA-like_N_1"/>
    <property type="match status" value="1"/>
</dbReference>
<dbReference type="InterPro" id="IPR025605">
    <property type="entry name" value="OST-HTH/LOTUS_dom"/>
</dbReference>
<dbReference type="InterPro" id="IPR021139">
    <property type="entry name" value="NYN"/>
</dbReference>
<dbReference type="CDD" id="cd10146">
    <property type="entry name" value="LabA_like_C"/>
    <property type="match status" value="1"/>
</dbReference>